<gene>
    <name evidence="1" type="ORF">CGC50_11830</name>
</gene>
<dbReference type="OrthoDB" id="1268816at2"/>
<dbReference type="Proteomes" id="UP000217250">
    <property type="component" value="Chromosome"/>
</dbReference>
<protein>
    <submittedName>
        <fullName evidence="1">Uncharacterized protein</fullName>
    </submittedName>
</protein>
<sequence length="202" mass="24062">MRIVLNIVLYLGICNIIISKESFFISKESFFIESYKENIKETRDTIDLSCINFLDERNKKDSISLSDLGQGELFPSYSGEIKQGFFSVNFIGKTKKERFFWSIYNNKGFFKNNNPYLKNSRDIEKIINKRRGNYYILVVFLSNKYIKHIDKNTGDFELSKNAVNEIYLYENNQWKFIKKEKNNFSIIPSLNYYVNIINEYKK</sequence>
<proteinExistence type="predicted"/>
<dbReference type="GeneID" id="84809231"/>
<dbReference type="AlphaFoldDB" id="A0A250FRY7"/>
<dbReference type="KEGG" id="cgh:CGC50_11830"/>
<evidence type="ECO:0000313" key="2">
    <source>
        <dbReference type="Proteomes" id="UP000217250"/>
    </source>
</evidence>
<organism evidence="1 2">
    <name type="scientific">Capnocytophaga gingivalis</name>
    <dbReference type="NCBI Taxonomy" id="1017"/>
    <lineage>
        <taxon>Bacteria</taxon>
        <taxon>Pseudomonadati</taxon>
        <taxon>Bacteroidota</taxon>
        <taxon>Flavobacteriia</taxon>
        <taxon>Flavobacteriales</taxon>
        <taxon>Flavobacteriaceae</taxon>
        <taxon>Capnocytophaga</taxon>
    </lineage>
</organism>
<reference evidence="2" key="1">
    <citation type="submission" date="2017-06" db="EMBL/GenBank/DDBJ databases">
        <title>Capnocytophaga spp. assemblies.</title>
        <authorList>
            <person name="Gulvik C.A."/>
        </authorList>
    </citation>
    <scope>NUCLEOTIDE SEQUENCE [LARGE SCALE GENOMIC DNA]</scope>
    <source>
        <strain evidence="2">H1496</strain>
    </source>
</reference>
<dbReference type="EMBL" id="CP022386">
    <property type="protein sequence ID" value="ATA87761.1"/>
    <property type="molecule type" value="Genomic_DNA"/>
</dbReference>
<accession>A0A250FRY7</accession>
<name>A0A250FRY7_9FLAO</name>
<dbReference type="RefSeq" id="WP_095910965.1">
    <property type="nucleotide sequence ID" value="NZ_CP022386.1"/>
</dbReference>
<evidence type="ECO:0000313" key="1">
    <source>
        <dbReference type="EMBL" id="ATA87761.1"/>
    </source>
</evidence>